<dbReference type="GO" id="GO:0008168">
    <property type="term" value="F:methyltransferase activity"/>
    <property type="evidence" value="ECO:0007669"/>
    <property type="project" value="UniProtKB-KW"/>
</dbReference>
<dbReference type="BioCyc" id="AURANTIMONAS:SI859A1_00871-MONOMER"/>
<evidence type="ECO:0000256" key="1">
    <source>
        <dbReference type="SAM" id="MobiDB-lite"/>
    </source>
</evidence>
<gene>
    <name evidence="2" type="ORF">SI859A1_00871</name>
</gene>
<dbReference type="EMBL" id="AAPJ01000002">
    <property type="protein sequence ID" value="EAS50748.1"/>
    <property type="molecule type" value="Genomic_DNA"/>
</dbReference>
<dbReference type="HOGENOM" id="CLU_082091_0_0_5"/>
<reference evidence="2 3" key="1">
    <citation type="journal article" date="2008" name="Appl. Environ. Microbiol.">
        <title>Genomic insights into Mn(II) oxidation by the marine alphaproteobacterium Aurantimonas sp. strain SI85-9A1.</title>
        <authorList>
            <person name="Dick G.J."/>
            <person name="Podell S."/>
            <person name="Johnson H.A."/>
            <person name="Rivera-Espinoza Y."/>
            <person name="Bernier-Latmani R."/>
            <person name="McCarthy J.K."/>
            <person name="Torpey J.W."/>
            <person name="Clement B.G."/>
            <person name="Gaasterland T."/>
            <person name="Tebo B.M."/>
        </authorList>
    </citation>
    <scope>NUCLEOTIDE SEQUENCE [LARGE SCALE GENOMIC DNA]</scope>
    <source>
        <strain evidence="2 3">SI85-9A1</strain>
    </source>
</reference>
<dbReference type="SUPFAM" id="SSF53335">
    <property type="entry name" value="S-adenosyl-L-methionine-dependent methyltransferases"/>
    <property type="match status" value="1"/>
</dbReference>
<evidence type="ECO:0000313" key="3">
    <source>
        <dbReference type="Proteomes" id="UP000000321"/>
    </source>
</evidence>
<protein>
    <submittedName>
        <fullName evidence="2">Possible SAM-dependent methyltransferase</fullName>
    </submittedName>
</protein>
<feature type="compositionally biased region" description="Polar residues" evidence="1">
    <location>
        <begin position="1"/>
        <end position="14"/>
    </location>
</feature>
<dbReference type="InterPro" id="IPR029063">
    <property type="entry name" value="SAM-dependent_MTases_sf"/>
</dbReference>
<sequence>MAPSGGRSSLTTACSRAPSGCKPRSTGLCGVNHLLTINATSLKGKSYIDVGNRNHVMQISAYLGALRRRSDPYVDDTSLEFQFRAKRFVRIRNLIDAVLAEQERCEIVDLGGTEKYWAVAGDYLDRRRGRVFVTLVNTEPQVVARPDQFRAVRESASDLTLFDGRGFDLAHSNSVIEHVGSRANMRDFALNMRRLAPRYYCQTPNYWFPYEPHFRTAGFQYLPKAVRIAMLQRFALGFFDRIEDFEDARNVVRDHDLIGRRQMAAFFPDGEISYETVLGLRKSVIATRDAGARDS</sequence>
<comment type="caution">
    <text evidence="2">The sequence shown here is derived from an EMBL/GenBank/DDBJ whole genome shotgun (WGS) entry which is preliminary data.</text>
</comment>
<name>Q1YJX5_AURMS</name>
<proteinExistence type="predicted"/>
<keyword evidence="2" id="KW-0489">Methyltransferase</keyword>
<feature type="region of interest" description="Disordered" evidence="1">
    <location>
        <begin position="1"/>
        <end position="22"/>
    </location>
</feature>
<organism evidence="2 3">
    <name type="scientific">Aurantimonas manganoxydans (strain ATCC BAA-1229 / DSM 21871 / SI85-9A1)</name>
    <dbReference type="NCBI Taxonomy" id="287752"/>
    <lineage>
        <taxon>Bacteria</taxon>
        <taxon>Pseudomonadati</taxon>
        <taxon>Pseudomonadota</taxon>
        <taxon>Alphaproteobacteria</taxon>
        <taxon>Hyphomicrobiales</taxon>
        <taxon>Aurantimonadaceae</taxon>
        <taxon>Aurantimonas</taxon>
    </lineage>
</organism>
<evidence type="ECO:0000313" key="2">
    <source>
        <dbReference type="EMBL" id="EAS50748.1"/>
    </source>
</evidence>
<dbReference type="AlphaFoldDB" id="Q1YJX5"/>
<accession>Q1YJX5</accession>
<dbReference type="GO" id="GO:0032259">
    <property type="term" value="P:methylation"/>
    <property type="evidence" value="ECO:0007669"/>
    <property type="project" value="UniProtKB-KW"/>
</dbReference>
<keyword evidence="3" id="KW-1185">Reference proteome</keyword>
<dbReference type="Proteomes" id="UP000000321">
    <property type="component" value="Unassembled WGS sequence"/>
</dbReference>
<dbReference type="Gene3D" id="3.40.50.150">
    <property type="entry name" value="Vaccinia Virus protein VP39"/>
    <property type="match status" value="1"/>
</dbReference>
<keyword evidence="2" id="KW-0808">Transferase</keyword>